<keyword evidence="4 6" id="KW-0067">ATP-binding</keyword>
<evidence type="ECO:0000256" key="1">
    <source>
        <dbReference type="ARBA" id="ARBA00022679"/>
    </source>
</evidence>
<feature type="region of interest" description="NMPbind" evidence="6">
    <location>
        <begin position="95"/>
        <end position="124"/>
    </location>
</feature>
<dbReference type="GO" id="GO:0005524">
    <property type="term" value="F:ATP binding"/>
    <property type="evidence" value="ECO:0007669"/>
    <property type="project" value="UniProtKB-KW"/>
</dbReference>
<evidence type="ECO:0000256" key="2">
    <source>
        <dbReference type="ARBA" id="ARBA00022741"/>
    </source>
</evidence>
<feature type="binding site" evidence="6">
    <location>
        <position position="157"/>
    </location>
    <ligand>
        <name>AMP</name>
        <dbReference type="ChEBI" id="CHEBI:456215"/>
    </ligand>
</feature>
<dbReference type="InterPro" id="IPR028587">
    <property type="entry name" value="AK2"/>
</dbReference>
<feature type="binding site" evidence="6">
    <location>
        <position position="96"/>
    </location>
    <ligand>
        <name>AMP</name>
        <dbReference type="ChEBI" id="CHEBI:456215"/>
    </ligand>
</feature>
<dbReference type="NCBIfam" id="TIGR01351">
    <property type="entry name" value="adk"/>
    <property type="match status" value="1"/>
</dbReference>
<dbReference type="Proteomes" id="UP001061958">
    <property type="component" value="Unassembled WGS sequence"/>
</dbReference>
<comment type="function">
    <text evidence="6">Catalyzes the reversible transfer of the terminal phosphate group between ATP and AMP. Plays an important role in cellular energy homeostasis and in adenine nucleotide metabolism. Adenylate kinase activity is critical for regulation of the phosphate utilization and the AMP de novo biosynthesis pathways.</text>
</comment>
<comment type="subunit">
    <text evidence="6">Monomer.</text>
</comment>
<evidence type="ECO:0000256" key="6">
    <source>
        <dbReference type="HAMAP-Rule" id="MF_03168"/>
    </source>
</evidence>
<comment type="domain">
    <text evidence="6">Consists of three domains, a large central CORE domain and two small peripheral domains, NMPbind and LID, which undergo movements during catalysis. The LID domain closes over the site of phosphoryl transfer upon ATP binding. Assembling and dissambling the active center during each catalytic cycle provides an effective means to prevent ATP hydrolysis.</text>
</comment>
<reference evidence="9" key="1">
    <citation type="journal article" date="2022" name="Proc. Natl. Acad. Sci. U.S.A.">
        <title>Life cycle and functional genomics of the unicellular red alga Galdieria for elucidating algal and plant evolution and industrial use.</title>
        <authorList>
            <person name="Hirooka S."/>
            <person name="Itabashi T."/>
            <person name="Ichinose T.M."/>
            <person name="Onuma R."/>
            <person name="Fujiwara T."/>
            <person name="Yamashita S."/>
            <person name="Jong L.W."/>
            <person name="Tomita R."/>
            <person name="Iwane A.H."/>
            <person name="Miyagishima S.Y."/>
        </authorList>
    </citation>
    <scope>NUCLEOTIDE SEQUENCE</scope>
    <source>
        <strain evidence="9">NBRC 102759</strain>
    </source>
</reference>
<proteinExistence type="inferred from homology"/>
<dbReference type="EMBL" id="BQMJ01000064">
    <property type="protein sequence ID" value="GJQ15080.1"/>
    <property type="molecule type" value="Genomic_DNA"/>
</dbReference>
<feature type="binding site" evidence="6">
    <location>
        <begin position="202"/>
        <end position="203"/>
    </location>
    <ligand>
        <name>ATP</name>
        <dbReference type="ChEBI" id="CHEBI:30616"/>
    </ligand>
</feature>
<evidence type="ECO:0000259" key="8">
    <source>
        <dbReference type="Pfam" id="PF05191"/>
    </source>
</evidence>
<dbReference type="GO" id="GO:0046033">
    <property type="term" value="P:AMP metabolic process"/>
    <property type="evidence" value="ECO:0007669"/>
    <property type="project" value="UniProtKB-UniRule"/>
</dbReference>
<keyword evidence="6" id="KW-0963">Cytoplasm</keyword>
<dbReference type="InterPro" id="IPR000850">
    <property type="entry name" value="Adenylat/UMP-CMP_kin"/>
</dbReference>
<feature type="binding site" evidence="6">
    <location>
        <position position="237"/>
    </location>
    <ligand>
        <name>AMP</name>
        <dbReference type="ChEBI" id="CHEBI:456215"/>
    </ligand>
</feature>
<dbReference type="FunFam" id="3.40.50.300:FF:000106">
    <property type="entry name" value="Adenylate kinase mitochondrial"/>
    <property type="match status" value="1"/>
</dbReference>
<dbReference type="HAMAP" id="MF_03168">
    <property type="entry name" value="Adenylate_kinase_AK2"/>
    <property type="match status" value="1"/>
</dbReference>
<feature type="region of interest" description="LID" evidence="6">
    <location>
        <begin position="192"/>
        <end position="229"/>
    </location>
</feature>
<feature type="binding site" evidence="6">
    <location>
        <begin position="122"/>
        <end position="124"/>
    </location>
    <ligand>
        <name>AMP</name>
        <dbReference type="ChEBI" id="CHEBI:456215"/>
    </ligand>
</feature>
<sequence length="288" mass="32529">MVAVDLEQKLQEKYEQLEQKLMKRTEEMEAKLSRNIISQFTTEDLVKELERRMGITPESLDWDDKKRLVFIGPPGSGKGTQAPKVTQKYCLCHLATGDMLRAAVAAGTELGKEAKKVMDAGGLVSDEIVVSLIKEKIHSDECKNGFLLDGFPRTLPQAEKLDQMLKEEQNASLTKVLDFEVGDDLLVKRITGRLFHPASGRSYHEVFNPPKKPMTDDITGDPLVRRSDDNAETLKKRLEAFHKSTDPVIRYYEKKGILRRIDASKDIDQVSQQVEQAIEEKQKTATSV</sequence>
<comment type="caution">
    <text evidence="9">The sequence shown here is derived from an EMBL/GenBank/DDBJ whole genome shotgun (WGS) entry which is preliminary data.</text>
</comment>
<dbReference type="NCBIfam" id="NF011100">
    <property type="entry name" value="PRK14527.1"/>
    <property type="match status" value="1"/>
</dbReference>
<dbReference type="Pfam" id="PF00406">
    <property type="entry name" value="ADK"/>
    <property type="match status" value="1"/>
</dbReference>
<keyword evidence="3 6" id="KW-0418">Kinase</keyword>
<dbReference type="GO" id="GO:0005829">
    <property type="term" value="C:cytosol"/>
    <property type="evidence" value="ECO:0007669"/>
    <property type="project" value="UniProtKB-SubCell"/>
</dbReference>
<dbReference type="CDD" id="cd01428">
    <property type="entry name" value="ADK"/>
    <property type="match status" value="1"/>
</dbReference>
<keyword evidence="2 6" id="KW-0547">Nucleotide-binding</keyword>
<dbReference type="AlphaFoldDB" id="A0A9C7Q2X7"/>
<dbReference type="InterPro" id="IPR027417">
    <property type="entry name" value="P-loop_NTPase"/>
</dbReference>
<dbReference type="GO" id="GO:0004017">
    <property type="term" value="F:AMP kinase activity"/>
    <property type="evidence" value="ECO:0007669"/>
    <property type="project" value="UniProtKB-UniRule"/>
</dbReference>
<feature type="binding site" evidence="6">
    <location>
        <position position="101"/>
    </location>
    <ligand>
        <name>AMP</name>
        <dbReference type="ChEBI" id="CHEBI:456215"/>
    </ligand>
</feature>
<dbReference type="PRINTS" id="PR00094">
    <property type="entry name" value="ADENYLTKNASE"/>
</dbReference>
<dbReference type="PROSITE" id="PS00113">
    <property type="entry name" value="ADENYLATE_KINASE"/>
    <property type="match status" value="1"/>
</dbReference>
<reference evidence="9" key="2">
    <citation type="submission" date="2022-01" db="EMBL/GenBank/DDBJ databases">
        <authorList>
            <person name="Hirooka S."/>
            <person name="Miyagishima S.Y."/>
        </authorList>
    </citation>
    <scope>NUCLEOTIDE SEQUENCE</scope>
    <source>
        <strain evidence="9">NBRC 102759</strain>
    </source>
</reference>
<dbReference type="SUPFAM" id="SSF52540">
    <property type="entry name" value="P-loop containing nucleoside triphosphate hydrolases"/>
    <property type="match status" value="1"/>
</dbReference>
<feature type="coiled-coil region" evidence="7">
    <location>
        <begin position="3"/>
        <end position="34"/>
    </location>
</feature>
<evidence type="ECO:0000256" key="4">
    <source>
        <dbReference type="ARBA" id="ARBA00022840"/>
    </source>
</evidence>
<dbReference type="InterPro" id="IPR033690">
    <property type="entry name" value="Adenylat_kinase_CS"/>
</dbReference>
<comment type="similarity">
    <text evidence="6">Belongs to the adenylate kinase family. AK2 subfamily.</text>
</comment>
<accession>A0A9C7Q2X7</accession>
<feature type="domain" description="Adenylate kinase active site lid" evidence="8">
    <location>
        <begin position="193"/>
        <end position="228"/>
    </location>
</feature>
<dbReference type="Gene3D" id="3.40.50.300">
    <property type="entry name" value="P-loop containing nucleotide triphosphate hydrolases"/>
    <property type="match status" value="1"/>
</dbReference>
<dbReference type="HAMAP" id="MF_00235">
    <property type="entry name" value="Adenylate_kinase_Adk"/>
    <property type="match status" value="1"/>
</dbReference>
<name>A0A9C7Q2X7_9RHOD</name>
<comment type="catalytic activity">
    <reaction evidence="6">
        <text>AMP + ATP = 2 ADP</text>
        <dbReference type="Rhea" id="RHEA:12973"/>
        <dbReference type="ChEBI" id="CHEBI:30616"/>
        <dbReference type="ChEBI" id="CHEBI:456215"/>
        <dbReference type="ChEBI" id="CHEBI:456216"/>
        <dbReference type="EC" id="2.7.4.3"/>
    </reaction>
</comment>
<evidence type="ECO:0000256" key="5">
    <source>
        <dbReference type="ARBA" id="ARBA00023128"/>
    </source>
</evidence>
<evidence type="ECO:0000256" key="3">
    <source>
        <dbReference type="ARBA" id="ARBA00022777"/>
    </source>
</evidence>
<dbReference type="GO" id="GO:0006172">
    <property type="term" value="P:ADP biosynthetic process"/>
    <property type="evidence" value="ECO:0007669"/>
    <property type="project" value="UniProtKB-UniRule"/>
</dbReference>
<dbReference type="EC" id="2.7.4.3" evidence="6"/>
<dbReference type="NCBIfam" id="NF001381">
    <property type="entry name" value="PRK00279.1-3"/>
    <property type="match status" value="1"/>
</dbReference>
<dbReference type="PANTHER" id="PTHR23359">
    <property type="entry name" value="NUCLEOTIDE KINASE"/>
    <property type="match status" value="1"/>
</dbReference>
<keyword evidence="10" id="KW-1185">Reference proteome</keyword>
<feature type="binding site" evidence="6">
    <location>
        <position position="193"/>
    </location>
    <ligand>
        <name>ATP</name>
        <dbReference type="ChEBI" id="CHEBI:30616"/>
    </ligand>
</feature>
<evidence type="ECO:0000313" key="9">
    <source>
        <dbReference type="EMBL" id="GJQ15080.1"/>
    </source>
</evidence>
<dbReference type="InterPro" id="IPR007862">
    <property type="entry name" value="Adenylate_kinase_lid-dom"/>
</dbReference>
<feature type="binding site" evidence="6">
    <location>
        <begin position="150"/>
        <end position="153"/>
    </location>
    <ligand>
        <name>AMP</name>
        <dbReference type="ChEBI" id="CHEBI:456215"/>
    </ligand>
</feature>
<dbReference type="OrthoDB" id="439792at2759"/>
<protein>
    <recommendedName>
        <fullName evidence="6">Adenylate kinase</fullName>
        <ecNumber evidence="6">2.7.4.3</ecNumber>
    </recommendedName>
    <alternativeName>
        <fullName evidence="6">ATP-AMP transphosphorylase</fullName>
    </alternativeName>
    <alternativeName>
        <fullName evidence="6">ATP:AMP phosphotransferase</fullName>
    </alternativeName>
    <alternativeName>
        <fullName evidence="6">Adenylate kinase cytosolic and mitochondrial</fullName>
    </alternativeName>
    <alternativeName>
        <fullName evidence="6">Adenylate monophosphate kinase</fullName>
    </alternativeName>
</protein>
<feature type="binding site" evidence="6">
    <location>
        <position position="265"/>
    </location>
    <ligand>
        <name>ATP</name>
        <dbReference type="ChEBI" id="CHEBI:30616"/>
    </ligand>
</feature>
<dbReference type="NCBIfam" id="NF001380">
    <property type="entry name" value="PRK00279.1-2"/>
    <property type="match status" value="1"/>
</dbReference>
<dbReference type="GO" id="GO:0046034">
    <property type="term" value="P:ATP metabolic process"/>
    <property type="evidence" value="ECO:0007669"/>
    <property type="project" value="UniProtKB-UniRule"/>
</dbReference>
<feature type="binding site" evidence="6">
    <location>
        <begin position="75"/>
        <end position="80"/>
    </location>
    <ligand>
        <name>ATP</name>
        <dbReference type="ChEBI" id="CHEBI:30616"/>
    </ligand>
</feature>
<keyword evidence="5 6" id="KW-0496">Mitochondrion</keyword>
<comment type="subcellular location">
    <subcellularLocation>
        <location evidence="6">Cytoplasm</location>
        <location evidence="6">Cytosol</location>
    </subcellularLocation>
    <subcellularLocation>
        <location evidence="6">Mitochondrion intermembrane space</location>
    </subcellularLocation>
    <text evidence="6">Predominantly mitochondrial.</text>
</comment>
<organism evidence="9 10">
    <name type="scientific">Galdieria partita</name>
    <dbReference type="NCBI Taxonomy" id="83374"/>
    <lineage>
        <taxon>Eukaryota</taxon>
        <taxon>Rhodophyta</taxon>
        <taxon>Bangiophyceae</taxon>
        <taxon>Galdieriales</taxon>
        <taxon>Galdieriaceae</taxon>
        <taxon>Galdieria</taxon>
    </lineage>
</organism>
<gene>
    <name evidence="9" type="ORF">GpartN1_g6871.t1</name>
</gene>
<evidence type="ECO:0000313" key="10">
    <source>
        <dbReference type="Proteomes" id="UP001061958"/>
    </source>
</evidence>
<keyword evidence="1 6" id="KW-0808">Transferase</keyword>
<dbReference type="Pfam" id="PF05191">
    <property type="entry name" value="ADK_lid"/>
    <property type="match status" value="1"/>
</dbReference>
<keyword evidence="7" id="KW-0175">Coiled coil</keyword>
<dbReference type="GO" id="GO:0005758">
    <property type="term" value="C:mitochondrial intermembrane space"/>
    <property type="evidence" value="ECO:0007669"/>
    <property type="project" value="UniProtKB-SubCell"/>
</dbReference>
<feature type="binding site" evidence="6">
    <location>
        <position position="226"/>
    </location>
    <ligand>
        <name>AMP</name>
        <dbReference type="ChEBI" id="CHEBI:456215"/>
    </ligand>
</feature>
<dbReference type="InterPro" id="IPR006259">
    <property type="entry name" value="Adenyl_kin_sub"/>
</dbReference>
<evidence type="ECO:0000256" key="7">
    <source>
        <dbReference type="SAM" id="Coils"/>
    </source>
</evidence>